<sequence>MSLFEEGRVQDLCTRLLDSQNEKGCSLESKHGSELRALLQAVDGVRPVGRSARYVVTETGRTYLTGQLA</sequence>
<proteinExistence type="predicted"/>
<dbReference type="Proteomes" id="UP001302667">
    <property type="component" value="Chromosome"/>
</dbReference>
<protein>
    <recommendedName>
        <fullName evidence="3">Preprotein translocase subunit SecA</fullName>
    </recommendedName>
</protein>
<reference evidence="1 2" key="1">
    <citation type="submission" date="2023-10" db="EMBL/GenBank/DDBJ databases">
        <title>Genome analysis of psychrotrophic aerobic bacterium Aeromonas allosaccharophila BIM B-1809 isolated from infected fish.</title>
        <authorList>
            <person name="Leanovich S.I."/>
            <person name="Sidarenka A.V."/>
            <person name="Akhremchuk A.E."/>
            <person name="Sikolenko M.A."/>
            <person name="Valentovich L.N."/>
        </authorList>
    </citation>
    <scope>NUCLEOTIDE SEQUENCE [LARGE SCALE GENOMIC DNA]</scope>
    <source>
        <strain evidence="1 2">BIM B-1809</strain>
    </source>
</reference>
<dbReference type="RefSeq" id="WP_317102480.1">
    <property type="nucleotide sequence ID" value="NZ_CP136584.1"/>
</dbReference>
<evidence type="ECO:0000313" key="2">
    <source>
        <dbReference type="Proteomes" id="UP001302667"/>
    </source>
</evidence>
<dbReference type="EMBL" id="CP136584">
    <property type="protein sequence ID" value="WOE65442.1"/>
    <property type="molecule type" value="Genomic_DNA"/>
</dbReference>
<gene>
    <name evidence="1" type="ORF">RY972_15465</name>
</gene>
<keyword evidence="2" id="KW-1185">Reference proteome</keyword>
<organism evidence="1 2">
    <name type="scientific">Aeromonas allosaccharophila</name>
    <dbReference type="NCBI Taxonomy" id="656"/>
    <lineage>
        <taxon>Bacteria</taxon>
        <taxon>Pseudomonadati</taxon>
        <taxon>Pseudomonadota</taxon>
        <taxon>Gammaproteobacteria</taxon>
        <taxon>Aeromonadales</taxon>
        <taxon>Aeromonadaceae</taxon>
        <taxon>Aeromonas</taxon>
    </lineage>
</organism>
<evidence type="ECO:0008006" key="3">
    <source>
        <dbReference type="Google" id="ProtNLM"/>
    </source>
</evidence>
<evidence type="ECO:0000313" key="1">
    <source>
        <dbReference type="EMBL" id="WOE65442.1"/>
    </source>
</evidence>
<name>A0ABZ0F781_9GAMM</name>
<accession>A0ABZ0F781</accession>